<dbReference type="Pfam" id="PF26345">
    <property type="entry name" value="ScoMcrA_N"/>
    <property type="match status" value="1"/>
</dbReference>
<sequence>MSSENLSGTILELIDSEAVRRAAKEHDELGRQAFLVKHGFGAPGHLYVQVDGRLYPAEAIASVALDYQYPQRGRQGYKQVLAGESKIKPVLQNLGFSVFADRADNVEGERLLRRAIWQHIRAVAKNGLVAPGVLRELGAYGGGQGIWVDAARTKALHPRGVAVGVLHTGEHYPDDLDEHGMIYHYPSTNRPPSRDASEVEAMKAAADLQLPIFVISKPTPNSTLREVKLGWIAGWAEESKIFLILFGEEPPRKVEKEDRSDDEPFIPTGNRSRSAVRSVRHRPDQATFRLRVLQRYGPRCPLSGVAVLEMLEAVHFIPDYAGGSPDPRNGIPMNAALHRAFDAGLFAIHPDTLKVEVVPGGPTLEDLGIRFPSISNLPRKPHRDALEWRYEWWKRKNYG</sequence>
<evidence type="ECO:0000259" key="2">
    <source>
        <dbReference type="Pfam" id="PF13391"/>
    </source>
</evidence>
<feature type="domain" description="ScoMcrA-like N-terminal head" evidence="3">
    <location>
        <begin position="14"/>
        <end position="98"/>
    </location>
</feature>
<dbReference type="AlphaFoldDB" id="A0A9W6PWR1"/>
<organism evidence="4 5">
    <name type="scientific">Actinomadura rubrobrunea</name>
    <dbReference type="NCBI Taxonomy" id="115335"/>
    <lineage>
        <taxon>Bacteria</taxon>
        <taxon>Bacillati</taxon>
        <taxon>Actinomycetota</taxon>
        <taxon>Actinomycetes</taxon>
        <taxon>Streptosporangiales</taxon>
        <taxon>Thermomonosporaceae</taxon>
        <taxon>Actinomadura</taxon>
    </lineage>
</organism>
<keyword evidence="5" id="KW-1185">Reference proteome</keyword>
<evidence type="ECO:0000259" key="3">
    <source>
        <dbReference type="Pfam" id="PF26345"/>
    </source>
</evidence>
<dbReference type="InterPro" id="IPR003615">
    <property type="entry name" value="HNH_nuc"/>
</dbReference>
<comment type="caution">
    <text evidence="4">The sequence shown here is derived from an EMBL/GenBank/DDBJ whole genome shotgun (WGS) entry which is preliminary data.</text>
</comment>
<dbReference type="EMBL" id="BSRZ01000005">
    <property type="protein sequence ID" value="GLW64313.1"/>
    <property type="molecule type" value="Genomic_DNA"/>
</dbReference>
<proteinExistence type="predicted"/>
<dbReference type="InterPro" id="IPR058807">
    <property type="entry name" value="ScoMcrA_N"/>
</dbReference>
<dbReference type="Pfam" id="PF13391">
    <property type="entry name" value="HNH_2"/>
    <property type="match status" value="1"/>
</dbReference>
<dbReference type="Proteomes" id="UP001165124">
    <property type="component" value="Unassembled WGS sequence"/>
</dbReference>
<evidence type="ECO:0000313" key="4">
    <source>
        <dbReference type="EMBL" id="GLW64313.1"/>
    </source>
</evidence>
<dbReference type="RefSeq" id="WP_083950926.1">
    <property type="nucleotide sequence ID" value="NZ_BSRZ01000005.1"/>
</dbReference>
<evidence type="ECO:0008006" key="6">
    <source>
        <dbReference type="Google" id="ProtNLM"/>
    </source>
</evidence>
<evidence type="ECO:0000313" key="5">
    <source>
        <dbReference type="Proteomes" id="UP001165124"/>
    </source>
</evidence>
<evidence type="ECO:0000256" key="1">
    <source>
        <dbReference type="SAM" id="MobiDB-lite"/>
    </source>
</evidence>
<name>A0A9W6PWR1_9ACTN</name>
<reference evidence="4" key="1">
    <citation type="submission" date="2023-02" db="EMBL/GenBank/DDBJ databases">
        <title>Actinomadura rubrobrunea NBRC 14622.</title>
        <authorList>
            <person name="Ichikawa N."/>
            <person name="Sato H."/>
            <person name="Tonouchi N."/>
        </authorList>
    </citation>
    <scope>NUCLEOTIDE SEQUENCE</scope>
    <source>
        <strain evidence="4">NBRC 14622</strain>
    </source>
</reference>
<feature type="region of interest" description="Disordered" evidence="1">
    <location>
        <begin position="253"/>
        <end position="274"/>
    </location>
</feature>
<accession>A0A9W6PWR1</accession>
<feature type="domain" description="HNH nuclease" evidence="2">
    <location>
        <begin position="300"/>
        <end position="349"/>
    </location>
</feature>
<protein>
    <recommendedName>
        <fullName evidence="6">HNH endonuclease</fullName>
    </recommendedName>
</protein>
<gene>
    <name evidence="4" type="ORF">Arub01_25570</name>
</gene>